<comment type="caution">
    <text evidence="1">The sequence shown here is derived from an EMBL/GenBank/DDBJ whole genome shotgun (WGS) entry which is preliminary data.</text>
</comment>
<protein>
    <submittedName>
        <fullName evidence="1">Uncharacterized protein</fullName>
    </submittedName>
</protein>
<name>A0A7V5HZC8_UNCAE</name>
<dbReference type="AlphaFoldDB" id="A0A7V5HZC8"/>
<gene>
    <name evidence="1" type="ORF">ENL39_04455</name>
</gene>
<evidence type="ECO:0000313" key="1">
    <source>
        <dbReference type="EMBL" id="HHF98720.1"/>
    </source>
</evidence>
<accession>A0A7V5HZC8</accession>
<reference evidence="1" key="1">
    <citation type="journal article" date="2020" name="mSystems">
        <title>Genome- and Community-Level Interaction Insights into Carbon Utilization and Element Cycling Functions of Hydrothermarchaeota in Hydrothermal Sediment.</title>
        <authorList>
            <person name="Zhou Z."/>
            <person name="Liu Y."/>
            <person name="Xu W."/>
            <person name="Pan J."/>
            <person name="Luo Z.H."/>
            <person name="Li M."/>
        </authorList>
    </citation>
    <scope>NUCLEOTIDE SEQUENCE [LARGE SCALE GENOMIC DNA]</scope>
    <source>
        <strain evidence="1">HyVt-92</strain>
    </source>
</reference>
<sequence length="200" mass="23450">MEKWEEKLPPRVRERLTSIKITPEDRARIKAQEKVKSILSAFYQDKLTPEQLGEEFKKLEIENREFLIKEAQTRIVDSIGLQILPEDFKKRGKALLVLERLKKEAKPSLIKAEINLLGELIKRCKEEKERVYSQLKQQVEENPELRMRKAKTEGGEEILVQLSVDEAVLTLPEWREFVSQHEEACSSQFAQLIDRIKNLL</sequence>
<dbReference type="EMBL" id="DRTT01000124">
    <property type="protein sequence ID" value="HHF98720.1"/>
    <property type="molecule type" value="Genomic_DNA"/>
</dbReference>
<proteinExistence type="predicted"/>
<dbReference type="Proteomes" id="UP000886070">
    <property type="component" value="Unassembled WGS sequence"/>
</dbReference>
<organism evidence="1">
    <name type="scientific">Aerophobetes bacterium</name>
    <dbReference type="NCBI Taxonomy" id="2030807"/>
    <lineage>
        <taxon>Bacteria</taxon>
        <taxon>Candidatus Aerophobota</taxon>
    </lineage>
</organism>